<name>A0A1Y2FBJ1_9BASI</name>
<feature type="region of interest" description="Disordered" evidence="8">
    <location>
        <begin position="83"/>
        <end position="106"/>
    </location>
</feature>
<dbReference type="PANTHER" id="PTHR28088:SF5">
    <property type="entry name" value="TRANSCRIPTIONAL ACTIVATOR HAA1-RELATED"/>
    <property type="match status" value="1"/>
</dbReference>
<evidence type="ECO:0000259" key="9">
    <source>
        <dbReference type="PROSITE" id="PS50073"/>
    </source>
</evidence>
<reference evidence="10 11" key="1">
    <citation type="submission" date="2016-07" db="EMBL/GenBank/DDBJ databases">
        <title>Pervasive Adenine N6-methylation of Active Genes in Fungi.</title>
        <authorList>
            <consortium name="DOE Joint Genome Institute"/>
            <person name="Mondo S.J."/>
            <person name="Dannebaum R.O."/>
            <person name="Kuo R.C."/>
            <person name="Labutti K."/>
            <person name="Haridas S."/>
            <person name="Kuo A."/>
            <person name="Salamov A."/>
            <person name="Ahrendt S.R."/>
            <person name="Lipzen A."/>
            <person name="Sullivan W."/>
            <person name="Andreopoulos W.B."/>
            <person name="Clum A."/>
            <person name="Lindquist E."/>
            <person name="Daum C."/>
            <person name="Ramamoorthy G.K."/>
            <person name="Gryganskyi A."/>
            <person name="Culley D."/>
            <person name="Magnuson J.K."/>
            <person name="James T.Y."/>
            <person name="O'Malley M.A."/>
            <person name="Stajich J.E."/>
            <person name="Spatafora J.W."/>
            <person name="Visel A."/>
            <person name="Grigoriev I.V."/>
        </authorList>
    </citation>
    <scope>NUCLEOTIDE SEQUENCE [LARGE SCALE GENOMIC DNA]</scope>
    <source>
        <strain evidence="10 11">62-1032</strain>
    </source>
</reference>
<evidence type="ECO:0000313" key="10">
    <source>
        <dbReference type="EMBL" id="ORY81290.1"/>
    </source>
</evidence>
<evidence type="ECO:0000256" key="4">
    <source>
        <dbReference type="ARBA" id="ARBA00023008"/>
    </source>
</evidence>
<gene>
    <name evidence="10" type="ORF">BCR35DRAFT_265844</name>
</gene>
<evidence type="ECO:0000256" key="3">
    <source>
        <dbReference type="ARBA" id="ARBA00022833"/>
    </source>
</evidence>
<dbReference type="Gene3D" id="3.90.430.10">
    <property type="entry name" value="Copper fist DNA-binding domain"/>
    <property type="match status" value="1"/>
</dbReference>
<dbReference type="SMART" id="SM00412">
    <property type="entry name" value="Cu_FIST"/>
    <property type="match status" value="1"/>
</dbReference>
<dbReference type="AlphaFoldDB" id="A0A1Y2FBJ1"/>
<evidence type="ECO:0000256" key="1">
    <source>
        <dbReference type="ARBA" id="ARBA00004123"/>
    </source>
</evidence>
<sequence length="106" mass="11940">MVLIDGIKYSCQTCITGHRTTKCTHTDRPLVEIKKKGRPVSQCPDCREMRKTKSIHGRCDCAARKNQGESLALSLAAPSVRAELTRTIPNSQISNPNPRQRNRRPR</sequence>
<dbReference type="PROSITE" id="PS50073">
    <property type="entry name" value="COPPER_FIST_2"/>
    <property type="match status" value="1"/>
</dbReference>
<dbReference type="OrthoDB" id="5600085at2759"/>
<dbReference type="GO" id="GO:0000981">
    <property type="term" value="F:DNA-binding transcription factor activity, RNA polymerase II-specific"/>
    <property type="evidence" value="ECO:0007669"/>
    <property type="project" value="TreeGrafter"/>
</dbReference>
<dbReference type="InParanoid" id="A0A1Y2FBJ1"/>
<protein>
    <submittedName>
        <fullName evidence="10">Copper fist DNA binding domain-domain-containing protein</fullName>
    </submittedName>
</protein>
<feature type="domain" description="Copper-fist" evidence="9">
    <location>
        <begin position="1"/>
        <end position="40"/>
    </location>
</feature>
<evidence type="ECO:0000256" key="5">
    <source>
        <dbReference type="ARBA" id="ARBA00023015"/>
    </source>
</evidence>
<comment type="caution">
    <text evidence="10">The sequence shown here is derived from an EMBL/GenBank/DDBJ whole genome shotgun (WGS) entry which is preliminary data.</text>
</comment>
<dbReference type="Pfam" id="PF00649">
    <property type="entry name" value="Copper-fist"/>
    <property type="match status" value="1"/>
</dbReference>
<keyword evidence="3" id="KW-0862">Zinc</keyword>
<keyword evidence="7" id="KW-0539">Nucleus</keyword>
<dbReference type="STRING" id="106004.A0A1Y2FBJ1"/>
<proteinExistence type="predicted"/>
<keyword evidence="2" id="KW-0479">Metal-binding</keyword>
<dbReference type="InterPro" id="IPR036395">
    <property type="entry name" value="Cu_fist_DNA-bd_dom_sf"/>
</dbReference>
<dbReference type="GO" id="GO:0000978">
    <property type="term" value="F:RNA polymerase II cis-regulatory region sequence-specific DNA binding"/>
    <property type="evidence" value="ECO:0007669"/>
    <property type="project" value="TreeGrafter"/>
</dbReference>
<evidence type="ECO:0000256" key="2">
    <source>
        <dbReference type="ARBA" id="ARBA00022723"/>
    </source>
</evidence>
<dbReference type="FunFam" id="3.90.430.10:FF:000001">
    <property type="entry name" value="Copper fist DNA-binding protein"/>
    <property type="match status" value="1"/>
</dbReference>
<dbReference type="Proteomes" id="UP000193467">
    <property type="component" value="Unassembled WGS sequence"/>
</dbReference>
<evidence type="ECO:0000256" key="6">
    <source>
        <dbReference type="ARBA" id="ARBA00023163"/>
    </source>
</evidence>
<evidence type="ECO:0000313" key="11">
    <source>
        <dbReference type="Proteomes" id="UP000193467"/>
    </source>
</evidence>
<keyword evidence="5" id="KW-0805">Transcription regulation</keyword>
<dbReference type="PRINTS" id="PR00617">
    <property type="entry name" value="COPPERFIST"/>
</dbReference>
<dbReference type="InterPro" id="IPR001083">
    <property type="entry name" value="Cu_fist_DNA-bd_dom"/>
</dbReference>
<keyword evidence="11" id="KW-1185">Reference proteome</keyword>
<keyword evidence="4" id="KW-0186">Copper</keyword>
<dbReference type="GO" id="GO:0045944">
    <property type="term" value="P:positive regulation of transcription by RNA polymerase II"/>
    <property type="evidence" value="ECO:0007669"/>
    <property type="project" value="TreeGrafter"/>
</dbReference>
<keyword evidence="6" id="KW-0804">Transcription</keyword>
<dbReference type="SUPFAM" id="SSF57879">
    <property type="entry name" value="Zinc domain conserved in yeast copper-regulated transcription factors"/>
    <property type="match status" value="1"/>
</dbReference>
<dbReference type="GO" id="GO:0005634">
    <property type="term" value="C:nucleus"/>
    <property type="evidence" value="ECO:0007669"/>
    <property type="project" value="UniProtKB-SubCell"/>
</dbReference>
<evidence type="ECO:0000256" key="8">
    <source>
        <dbReference type="SAM" id="MobiDB-lite"/>
    </source>
</evidence>
<accession>A0A1Y2FBJ1</accession>
<dbReference type="EMBL" id="MCGR01000023">
    <property type="protein sequence ID" value="ORY81290.1"/>
    <property type="molecule type" value="Genomic_DNA"/>
</dbReference>
<dbReference type="GO" id="GO:0005507">
    <property type="term" value="F:copper ion binding"/>
    <property type="evidence" value="ECO:0007669"/>
    <property type="project" value="InterPro"/>
</dbReference>
<dbReference type="PANTHER" id="PTHR28088">
    <property type="entry name" value="TRANSCRIPTIONAL ACTIVATOR HAA1-RELATED"/>
    <property type="match status" value="1"/>
</dbReference>
<evidence type="ECO:0000256" key="7">
    <source>
        <dbReference type="ARBA" id="ARBA00023242"/>
    </source>
</evidence>
<dbReference type="SMART" id="SM01090">
    <property type="entry name" value="Copper-fist"/>
    <property type="match status" value="1"/>
</dbReference>
<dbReference type="GO" id="GO:0006879">
    <property type="term" value="P:intracellular iron ion homeostasis"/>
    <property type="evidence" value="ECO:0007669"/>
    <property type="project" value="TreeGrafter"/>
</dbReference>
<organism evidence="10 11">
    <name type="scientific">Leucosporidium creatinivorum</name>
    <dbReference type="NCBI Taxonomy" id="106004"/>
    <lineage>
        <taxon>Eukaryota</taxon>
        <taxon>Fungi</taxon>
        <taxon>Dikarya</taxon>
        <taxon>Basidiomycota</taxon>
        <taxon>Pucciniomycotina</taxon>
        <taxon>Microbotryomycetes</taxon>
        <taxon>Leucosporidiales</taxon>
        <taxon>Leucosporidium</taxon>
    </lineage>
</organism>
<comment type="subcellular location">
    <subcellularLocation>
        <location evidence="1">Nucleus</location>
    </subcellularLocation>
</comment>
<dbReference type="InterPro" id="IPR051763">
    <property type="entry name" value="Copper_Homeo_Regul"/>
</dbReference>
<dbReference type="GO" id="GO:0006878">
    <property type="term" value="P:intracellular copper ion homeostasis"/>
    <property type="evidence" value="ECO:0007669"/>
    <property type="project" value="TreeGrafter"/>
</dbReference>